<organism evidence="1 2">
    <name type="scientific">Pleurodeles waltl</name>
    <name type="common">Iberian ribbed newt</name>
    <dbReference type="NCBI Taxonomy" id="8319"/>
    <lineage>
        <taxon>Eukaryota</taxon>
        <taxon>Metazoa</taxon>
        <taxon>Chordata</taxon>
        <taxon>Craniata</taxon>
        <taxon>Vertebrata</taxon>
        <taxon>Euteleostomi</taxon>
        <taxon>Amphibia</taxon>
        <taxon>Batrachia</taxon>
        <taxon>Caudata</taxon>
        <taxon>Salamandroidea</taxon>
        <taxon>Salamandridae</taxon>
        <taxon>Pleurodelinae</taxon>
        <taxon>Pleurodeles</taxon>
    </lineage>
</organism>
<dbReference type="AlphaFoldDB" id="A0AAV7VZS5"/>
<reference evidence="1" key="1">
    <citation type="journal article" date="2022" name="bioRxiv">
        <title>Sequencing and chromosome-scale assembly of the giantPleurodeles waltlgenome.</title>
        <authorList>
            <person name="Brown T."/>
            <person name="Elewa A."/>
            <person name="Iarovenko S."/>
            <person name="Subramanian E."/>
            <person name="Araus A.J."/>
            <person name="Petzold A."/>
            <person name="Susuki M."/>
            <person name="Suzuki K.-i.T."/>
            <person name="Hayashi T."/>
            <person name="Toyoda A."/>
            <person name="Oliveira C."/>
            <person name="Osipova E."/>
            <person name="Leigh N.D."/>
            <person name="Simon A."/>
            <person name="Yun M.H."/>
        </authorList>
    </citation>
    <scope>NUCLEOTIDE SEQUENCE</scope>
    <source>
        <strain evidence="1">20211129_DDA</strain>
        <tissue evidence="1">Liver</tissue>
    </source>
</reference>
<evidence type="ECO:0000313" key="1">
    <source>
        <dbReference type="EMBL" id="KAJ1206728.1"/>
    </source>
</evidence>
<comment type="caution">
    <text evidence="1">The sequence shown here is derived from an EMBL/GenBank/DDBJ whole genome shotgun (WGS) entry which is preliminary data.</text>
</comment>
<name>A0AAV7VZS5_PLEWA</name>
<accession>A0AAV7VZS5</accession>
<proteinExistence type="predicted"/>
<evidence type="ECO:0000313" key="2">
    <source>
        <dbReference type="Proteomes" id="UP001066276"/>
    </source>
</evidence>
<gene>
    <name evidence="1" type="ORF">NDU88_002129</name>
</gene>
<protein>
    <submittedName>
        <fullName evidence="1">Uncharacterized protein</fullName>
    </submittedName>
</protein>
<dbReference type="EMBL" id="JANPWB010000002">
    <property type="protein sequence ID" value="KAJ1206728.1"/>
    <property type="molecule type" value="Genomic_DNA"/>
</dbReference>
<keyword evidence="2" id="KW-1185">Reference proteome</keyword>
<dbReference type="Proteomes" id="UP001066276">
    <property type="component" value="Chromosome 1_2"/>
</dbReference>
<sequence>MPPGGFRSFAEPTGVAFWCTPVLVPDAAVLAAMCLGSSPTPRPRAGASAVSPFPGRARSALARALRLYPPNTHTGTRRSPGR</sequence>